<dbReference type="AlphaFoldDB" id="A0A0K0E7E1"/>
<dbReference type="PANTHER" id="PTHR14907:SF2">
    <property type="entry name" value="SUPPRESSOR APC DOMAIN-CONTAINING PROTEIN 2"/>
    <property type="match status" value="1"/>
</dbReference>
<dbReference type="Proteomes" id="UP000035681">
    <property type="component" value="Unplaced"/>
</dbReference>
<dbReference type="WBParaSite" id="SSTP_0000541800.1">
    <property type="protein sequence ID" value="SSTP_0000541800.1"/>
    <property type="gene ID" value="SSTP_0000541800"/>
</dbReference>
<dbReference type="WBParaSite" id="TCONS_00004279.p1">
    <property type="protein sequence ID" value="TCONS_00004279.p1"/>
    <property type="gene ID" value="XLOC_001521"/>
</dbReference>
<reference evidence="2" key="1">
    <citation type="submission" date="2015-08" db="UniProtKB">
        <authorList>
            <consortium name="WormBaseParasite"/>
        </authorList>
    </citation>
    <scope>IDENTIFICATION</scope>
</reference>
<evidence type="ECO:0000313" key="1">
    <source>
        <dbReference type="Proteomes" id="UP000035681"/>
    </source>
</evidence>
<evidence type="ECO:0000313" key="2">
    <source>
        <dbReference type="WBParaSite" id="SSTP_0000541800.1"/>
    </source>
</evidence>
<proteinExistence type="predicted"/>
<organism evidence="2">
    <name type="scientific">Strongyloides stercoralis</name>
    <name type="common">Threadworm</name>
    <dbReference type="NCBI Taxonomy" id="6248"/>
    <lineage>
        <taxon>Eukaryota</taxon>
        <taxon>Metazoa</taxon>
        <taxon>Ecdysozoa</taxon>
        <taxon>Nematoda</taxon>
        <taxon>Chromadorea</taxon>
        <taxon>Rhabditida</taxon>
        <taxon>Tylenchina</taxon>
        <taxon>Panagrolaimomorpha</taxon>
        <taxon>Strongyloidoidea</taxon>
        <taxon>Strongyloididae</taxon>
        <taxon>Strongyloides</taxon>
    </lineage>
</organism>
<protein>
    <submittedName>
        <fullName evidence="2">SOAR domain-containing protein</fullName>
    </submittedName>
</protein>
<name>A0A0K0E7E1_STRER</name>
<sequence>MPPRTIRYRPKSQPPLHYYFDEMSNATKSNYSNHPQSTNFNQKNLRTIPNLDYIYSTNNNNQFFANNQNSSCTNTSTNSTSPSLSPSDRSFFESQNIMDKVYYHDNSNEKGAMKSNHIRVNNNYSPDLIPFVDKHQNFLEEESEILNQGLENTKALLEWYQCRWNGLKKRKSMLDRGLVALDTTIHEQKLNFLRAQITILNNRIKDLLLSSEFGMPDNAVIGSGNVKIGYDKDNIPLIKMPKREVKLCDFKKDNLKNLTQNDVNEHLKIRHKVPSNDYHTNISGTSTPSSFITRYTNKIPDTLC</sequence>
<dbReference type="PANTHER" id="PTHR14907">
    <property type="entry name" value="FI14130P"/>
    <property type="match status" value="1"/>
</dbReference>
<dbReference type="InterPro" id="IPR026828">
    <property type="entry name" value="SAPC2_1/2"/>
</dbReference>
<keyword evidence="1" id="KW-1185">Reference proteome</keyword>
<accession>A0A0K0E7E1</accession>